<name>A0A6G1IKG2_9PLEO</name>
<proteinExistence type="predicted"/>
<dbReference type="EMBL" id="MU005609">
    <property type="protein sequence ID" value="KAF2678734.1"/>
    <property type="molecule type" value="Genomic_DNA"/>
</dbReference>
<evidence type="ECO:0000313" key="2">
    <source>
        <dbReference type="Proteomes" id="UP000799291"/>
    </source>
</evidence>
<accession>A0A6G1IKG2</accession>
<protein>
    <submittedName>
        <fullName evidence="1">Uncharacterized protein</fullName>
    </submittedName>
</protein>
<dbReference type="AlphaFoldDB" id="A0A6G1IKG2"/>
<sequence length="90" mass="10116">MKPLQLHTIARNGSLIRQQLAYKGILRSTTLFCLVFTLTYRSSTANLCTMENKDSKMRTATDNSPSTRPIIFSQFPFYGKHQHTPPAAPG</sequence>
<gene>
    <name evidence="1" type="ORF">K458DRAFT_134451</name>
</gene>
<keyword evidence="2" id="KW-1185">Reference proteome</keyword>
<dbReference type="Proteomes" id="UP000799291">
    <property type="component" value="Unassembled WGS sequence"/>
</dbReference>
<reference evidence="1" key="1">
    <citation type="journal article" date="2020" name="Stud. Mycol.">
        <title>101 Dothideomycetes genomes: a test case for predicting lifestyles and emergence of pathogens.</title>
        <authorList>
            <person name="Haridas S."/>
            <person name="Albert R."/>
            <person name="Binder M."/>
            <person name="Bloem J."/>
            <person name="Labutti K."/>
            <person name="Salamov A."/>
            <person name="Andreopoulos B."/>
            <person name="Baker S."/>
            <person name="Barry K."/>
            <person name="Bills G."/>
            <person name="Bluhm B."/>
            <person name="Cannon C."/>
            <person name="Castanera R."/>
            <person name="Culley D."/>
            <person name="Daum C."/>
            <person name="Ezra D."/>
            <person name="Gonzalez J."/>
            <person name="Henrissat B."/>
            <person name="Kuo A."/>
            <person name="Liang C."/>
            <person name="Lipzen A."/>
            <person name="Lutzoni F."/>
            <person name="Magnuson J."/>
            <person name="Mondo S."/>
            <person name="Nolan M."/>
            <person name="Ohm R."/>
            <person name="Pangilinan J."/>
            <person name="Park H.-J."/>
            <person name="Ramirez L."/>
            <person name="Alfaro M."/>
            <person name="Sun H."/>
            <person name="Tritt A."/>
            <person name="Yoshinaga Y."/>
            <person name="Zwiers L.-H."/>
            <person name="Turgeon B."/>
            <person name="Goodwin S."/>
            <person name="Spatafora J."/>
            <person name="Crous P."/>
            <person name="Grigoriev I."/>
        </authorList>
    </citation>
    <scope>NUCLEOTIDE SEQUENCE</scope>
    <source>
        <strain evidence="1">CBS 122367</strain>
    </source>
</reference>
<organism evidence="1 2">
    <name type="scientific">Lentithecium fluviatile CBS 122367</name>
    <dbReference type="NCBI Taxonomy" id="1168545"/>
    <lineage>
        <taxon>Eukaryota</taxon>
        <taxon>Fungi</taxon>
        <taxon>Dikarya</taxon>
        <taxon>Ascomycota</taxon>
        <taxon>Pezizomycotina</taxon>
        <taxon>Dothideomycetes</taxon>
        <taxon>Pleosporomycetidae</taxon>
        <taxon>Pleosporales</taxon>
        <taxon>Massarineae</taxon>
        <taxon>Lentitheciaceae</taxon>
        <taxon>Lentithecium</taxon>
    </lineage>
</organism>
<evidence type="ECO:0000313" key="1">
    <source>
        <dbReference type="EMBL" id="KAF2678734.1"/>
    </source>
</evidence>